<evidence type="ECO:0000313" key="1">
    <source>
        <dbReference type="EMBL" id="CAB4178721.1"/>
    </source>
</evidence>
<organism evidence="1">
    <name type="scientific">uncultured Caudovirales phage</name>
    <dbReference type="NCBI Taxonomy" id="2100421"/>
    <lineage>
        <taxon>Viruses</taxon>
        <taxon>Duplodnaviria</taxon>
        <taxon>Heunggongvirae</taxon>
        <taxon>Uroviricota</taxon>
        <taxon>Caudoviricetes</taxon>
        <taxon>Peduoviridae</taxon>
        <taxon>Maltschvirus</taxon>
        <taxon>Maltschvirus maltsch</taxon>
    </lineage>
</organism>
<protein>
    <submittedName>
        <fullName evidence="1">Uncharacterized protein</fullName>
    </submittedName>
</protein>
<accession>A0A6J5QB07</accession>
<proteinExistence type="predicted"/>
<name>A0A6J5QB07_9CAUD</name>
<reference evidence="1" key="1">
    <citation type="submission" date="2020-05" db="EMBL/GenBank/DDBJ databases">
        <authorList>
            <person name="Chiriac C."/>
            <person name="Salcher M."/>
            <person name="Ghai R."/>
            <person name="Kavagutti S V."/>
        </authorList>
    </citation>
    <scope>NUCLEOTIDE SEQUENCE</scope>
</reference>
<dbReference type="EMBL" id="LR796977">
    <property type="protein sequence ID" value="CAB4178721.1"/>
    <property type="molecule type" value="Genomic_DNA"/>
</dbReference>
<sequence length="1101" mass="117352">MADLYYIDSGYFTPADGYFAYIADGGSTISSQFTTDCLAEKFVGGVVVEGYPNPTSEFTLMVLAQRLLETSISLTSSFTQTVIGSRGRDIDLFAFTNAAIAVQVDRIRDNNLSATTAFNVAINFVVQRSILIDSNAIFATTTNAQRSRDTNIQIEAAFSFDLISNTTKLAAATISSECLISLLPNIIKQGEVTLSSEFTNSSIGNRIRYGIIATNSIFSIDTIARQIRDAHLTGTGVASIICNAVKDAQASSSQSSQFSQTALGGKVKSCQAALHSYASVFVSRNGFGDRPRNLTSGAVTYSTTTKKFGTHALATGTLTKTIVSTRPTLTENWFVEGWFGNNSFVDLGWIKFGIDVSAHPFCQVTMNDTIRYSYTYNTVGAGLIHVAISNEATDQIAFYTNGTRRNFTSSPSWTGATSYQLTTSASIKGIVDEVLVTTDLLFNPGILNNTALVPTSARSDTANTKALWHLDNNGLDDYTVTAQTFTGDAALTAISSVSAAIGYLATYHVTLTSISSITAVVSKTSDINLVAFANANITANVSRFRGCSVQCDASSSISVISNRIQHSNAELNSIVTVVSTSDRVRSSNVNASSSFIISVAINIKTENIVNAVSNFTVSAVIGKLNEINLVAFANASVTTTAVKITNVIAPISGLFIQSVIAIKTVSVLTSLFAENNLIVDNGRSRNFSASLDVEGLTLTLVQATHIISAHLNSTFNTTAIVSKIVRSVAILESVSTLSASIRTDVFVALIATSETTVTATVVKTTDITINQASIFSILSDVNRIGNSVATLSSEFTIFCNAVLSSQIDIVAFSNASLIAVVIATKRASSTFTSTFTQFTETVDSVNSHGEAYIISTATLSCAPVKKTENIIDAISIASELSIVIKQTVTDIVCESNFTLITDVNKISRVNCDSNIVSSMSASPVRLLSGITHTDCAFTISINATKIARGVIATQAIASNLTAIIKIAGFFVNCNVVSTLSVSSIVIKLAHSTLTSIASITAIPTKIIHANSIISSNSSMSVIGNVRKQLSATFASTMTFVIEIRDLRLDEISYIIPGESWNYKIISESRIHSIYGETRIRSVTGETRERTITGESRIHIII</sequence>
<gene>
    <name evidence="1" type="ORF">UFOVP1030_7</name>
</gene>